<dbReference type="SUPFAM" id="SSF46785">
    <property type="entry name" value="Winged helix' DNA-binding domain"/>
    <property type="match status" value="1"/>
</dbReference>
<dbReference type="PANTHER" id="PTHR33154:SF38">
    <property type="entry name" value="HTH ARSR-TYPE DOMAIN-CONTAINING PROTEIN"/>
    <property type="match status" value="1"/>
</dbReference>
<evidence type="ECO:0000256" key="3">
    <source>
        <dbReference type="ARBA" id="ARBA00023163"/>
    </source>
</evidence>
<feature type="transmembrane region" description="Helical" evidence="4">
    <location>
        <begin position="156"/>
        <end position="176"/>
    </location>
</feature>
<feature type="transmembrane region" description="Helical" evidence="4">
    <location>
        <begin position="89"/>
        <end position="109"/>
    </location>
</feature>
<keyword evidence="4" id="KW-1133">Transmembrane helix</keyword>
<evidence type="ECO:0000259" key="5">
    <source>
        <dbReference type="SMART" id="SM00418"/>
    </source>
</evidence>
<proteinExistence type="predicted"/>
<dbReference type="AlphaFoldDB" id="A0A5Q0UH79"/>
<dbReference type="InterPro" id="IPR001845">
    <property type="entry name" value="HTH_ArsR_DNA-bd_dom"/>
</dbReference>
<organism evidence="6 7">
    <name type="scientific">Candidatus Nanohalobium constans</name>
    <dbReference type="NCBI Taxonomy" id="2565781"/>
    <lineage>
        <taxon>Archaea</taxon>
        <taxon>Candidatus Nanohalarchaeota</taxon>
        <taxon>Candidatus Nanohalobia</taxon>
        <taxon>Candidatus Nanohalobiales</taxon>
        <taxon>Candidatus Nanohalobiaceae</taxon>
        <taxon>Candidatus Nanohalobium</taxon>
    </lineage>
</organism>
<name>A0A5Q0UH79_9ARCH</name>
<dbReference type="RefSeq" id="WP_153550770.1">
    <property type="nucleotide sequence ID" value="NZ_CP040089.1"/>
</dbReference>
<dbReference type="GO" id="GO:0003677">
    <property type="term" value="F:DNA binding"/>
    <property type="evidence" value="ECO:0007669"/>
    <property type="project" value="UniProtKB-KW"/>
</dbReference>
<evidence type="ECO:0000256" key="2">
    <source>
        <dbReference type="ARBA" id="ARBA00023125"/>
    </source>
</evidence>
<dbReference type="GeneID" id="42365553"/>
<dbReference type="OrthoDB" id="28610at2157"/>
<dbReference type="SMART" id="SM00418">
    <property type="entry name" value="HTH_ARSR"/>
    <property type="match status" value="1"/>
</dbReference>
<evidence type="ECO:0000313" key="6">
    <source>
        <dbReference type="EMBL" id="QGA81022.1"/>
    </source>
</evidence>
<dbReference type="PRINTS" id="PR00778">
    <property type="entry name" value="HTHARSR"/>
</dbReference>
<evidence type="ECO:0000256" key="4">
    <source>
        <dbReference type="SAM" id="Phobius"/>
    </source>
</evidence>
<dbReference type="InterPro" id="IPR051081">
    <property type="entry name" value="HTH_MetalResp_TranReg"/>
</dbReference>
<reference evidence="7" key="1">
    <citation type="submission" date="2019-05" db="EMBL/GenBank/DDBJ databases">
        <title>Candidatus Nanohalobium constans, a novel model system to study the DPANN nano-sized archaea: genomic and physiological characterization of a nanoarchaeon co-cultured with its chitinotrophic host.</title>
        <authorList>
            <person name="La Cono V."/>
            <person name="Arcadi E."/>
            <person name="Crisafi F."/>
            <person name="Denaro R."/>
            <person name="La Spada G."/>
            <person name="Messina E."/>
            <person name="Smedile F."/>
            <person name="Toshchakov S.V."/>
            <person name="Shevchenko M.A."/>
            <person name="Golyshin P.N."/>
            <person name="Golyshina O.V."/>
            <person name="Ferrer M."/>
            <person name="Rohde M."/>
            <person name="Mushegian A."/>
            <person name="Sorokin D.Y."/>
            <person name="Giuliano L."/>
            <person name="Yakimov M.M."/>
        </authorList>
    </citation>
    <scope>NUCLEOTIDE SEQUENCE [LARGE SCALE GENOMIC DNA]</scope>
    <source>
        <strain evidence="7">LC1Nh</strain>
    </source>
</reference>
<dbReference type="PANTHER" id="PTHR33154">
    <property type="entry name" value="TRANSCRIPTIONAL REGULATOR, ARSR FAMILY"/>
    <property type="match status" value="1"/>
</dbReference>
<dbReference type="KEGG" id="ncon:LC1Nh_1155"/>
<sequence>MELDFDTVKALSSQTRIQILHETVSKEPTPTDISKSIDRSKSTVSSHLSKLQEAGLVEKDEVDGRRRVIYRATDKTETILKGKNQKVKFSILSTVSSIWIGVGLTLSSLKNITETGSSAAKSQAGQMGAMALDKTESTASETGGAFLSNFQPVDSLLFVGVFFLSIALASLIYGLFMSQIGGREKVSQALKS</sequence>
<accession>A0A5Q0UH79</accession>
<dbReference type="InterPro" id="IPR011991">
    <property type="entry name" value="ArsR-like_HTH"/>
</dbReference>
<gene>
    <name evidence="6" type="primary">arsR2</name>
    <name evidence="6" type="ORF">LC1Nh_1155</name>
</gene>
<dbReference type="Proteomes" id="UP000377803">
    <property type="component" value="Chromosome"/>
</dbReference>
<dbReference type="InterPro" id="IPR036388">
    <property type="entry name" value="WH-like_DNA-bd_sf"/>
</dbReference>
<keyword evidence="3" id="KW-0804">Transcription</keyword>
<evidence type="ECO:0000256" key="1">
    <source>
        <dbReference type="ARBA" id="ARBA00023015"/>
    </source>
</evidence>
<dbReference type="Pfam" id="PF01022">
    <property type="entry name" value="HTH_5"/>
    <property type="match status" value="1"/>
</dbReference>
<keyword evidence="7" id="KW-1185">Reference proteome</keyword>
<keyword evidence="4" id="KW-0812">Transmembrane</keyword>
<dbReference type="CDD" id="cd00090">
    <property type="entry name" value="HTH_ARSR"/>
    <property type="match status" value="1"/>
</dbReference>
<feature type="domain" description="HTH arsR-type" evidence="5">
    <location>
        <begin position="6"/>
        <end position="85"/>
    </location>
</feature>
<dbReference type="Gene3D" id="1.10.10.10">
    <property type="entry name" value="Winged helix-like DNA-binding domain superfamily/Winged helix DNA-binding domain"/>
    <property type="match status" value="1"/>
</dbReference>
<keyword evidence="1" id="KW-0805">Transcription regulation</keyword>
<dbReference type="GO" id="GO:0003700">
    <property type="term" value="F:DNA-binding transcription factor activity"/>
    <property type="evidence" value="ECO:0007669"/>
    <property type="project" value="InterPro"/>
</dbReference>
<dbReference type="InterPro" id="IPR036390">
    <property type="entry name" value="WH_DNA-bd_sf"/>
</dbReference>
<dbReference type="EMBL" id="CP040089">
    <property type="protein sequence ID" value="QGA81022.1"/>
    <property type="molecule type" value="Genomic_DNA"/>
</dbReference>
<protein>
    <submittedName>
        <fullName evidence="6">ArsR family transcriptional regulator</fullName>
    </submittedName>
</protein>
<evidence type="ECO:0000313" key="7">
    <source>
        <dbReference type="Proteomes" id="UP000377803"/>
    </source>
</evidence>
<keyword evidence="4" id="KW-0472">Membrane</keyword>
<keyword evidence="2" id="KW-0238">DNA-binding</keyword>